<reference evidence="2" key="2">
    <citation type="journal article" date="2020" name="Nat. Commun.">
        <title>Large-scale genome sequencing of mycorrhizal fungi provides insights into the early evolution of symbiotic traits.</title>
        <authorList>
            <person name="Miyauchi S."/>
            <person name="Kiss E."/>
            <person name="Kuo A."/>
            <person name="Drula E."/>
            <person name="Kohler A."/>
            <person name="Sanchez-Garcia M."/>
            <person name="Morin E."/>
            <person name="Andreopoulos B."/>
            <person name="Barry K.W."/>
            <person name="Bonito G."/>
            <person name="Buee M."/>
            <person name="Carver A."/>
            <person name="Chen C."/>
            <person name="Cichocki N."/>
            <person name="Clum A."/>
            <person name="Culley D."/>
            <person name="Crous P.W."/>
            <person name="Fauchery L."/>
            <person name="Girlanda M."/>
            <person name="Hayes R.D."/>
            <person name="Keri Z."/>
            <person name="LaButti K."/>
            <person name="Lipzen A."/>
            <person name="Lombard V."/>
            <person name="Magnuson J."/>
            <person name="Maillard F."/>
            <person name="Murat C."/>
            <person name="Nolan M."/>
            <person name="Ohm R.A."/>
            <person name="Pangilinan J."/>
            <person name="Pereira M.F."/>
            <person name="Perotto S."/>
            <person name="Peter M."/>
            <person name="Pfister S."/>
            <person name="Riley R."/>
            <person name="Sitrit Y."/>
            <person name="Stielow J.B."/>
            <person name="Szollosi G."/>
            <person name="Zifcakova L."/>
            <person name="Stursova M."/>
            <person name="Spatafora J.W."/>
            <person name="Tedersoo L."/>
            <person name="Vaario L.M."/>
            <person name="Yamada A."/>
            <person name="Yan M."/>
            <person name="Wang P."/>
            <person name="Xu J."/>
            <person name="Bruns T."/>
            <person name="Baldrian P."/>
            <person name="Vilgalys R."/>
            <person name="Dunand C."/>
            <person name="Henrissat B."/>
            <person name="Grigoriev I.V."/>
            <person name="Hibbett D."/>
            <person name="Nagy L.G."/>
            <person name="Martin F.M."/>
        </authorList>
    </citation>
    <scope>NUCLEOTIDE SEQUENCE</scope>
    <source>
        <strain evidence="2">BED1</strain>
    </source>
</reference>
<protein>
    <submittedName>
        <fullName evidence="2">Uncharacterized protein</fullName>
    </submittedName>
</protein>
<gene>
    <name evidence="2" type="ORF">L210DRAFT_3180935</name>
</gene>
<feature type="region of interest" description="Disordered" evidence="1">
    <location>
        <begin position="1"/>
        <end position="22"/>
    </location>
</feature>
<name>A0AAD4G875_BOLED</name>
<keyword evidence="3" id="KW-1185">Reference proteome</keyword>
<accession>A0AAD4G875</accession>
<proteinExistence type="predicted"/>
<dbReference type="AlphaFoldDB" id="A0AAD4G875"/>
<feature type="compositionally biased region" description="Basic and acidic residues" evidence="1">
    <location>
        <begin position="98"/>
        <end position="109"/>
    </location>
</feature>
<feature type="region of interest" description="Disordered" evidence="1">
    <location>
        <begin position="83"/>
        <end position="109"/>
    </location>
</feature>
<evidence type="ECO:0000313" key="2">
    <source>
        <dbReference type="EMBL" id="KAF8426859.1"/>
    </source>
</evidence>
<sequence length="109" mass="13123">MRVSITATTHPEKRWQQRAQGWRGDQTCQRKSTFKRMNTDFSAQYDAFYTFLCGVENPGWLLFCSRRRSNSLSHINSEFKVERGSFQRSPRSVRRMKQQSEQRRRLNDR</sequence>
<dbReference type="EMBL" id="WHUW01000084">
    <property type="protein sequence ID" value="KAF8426859.1"/>
    <property type="molecule type" value="Genomic_DNA"/>
</dbReference>
<comment type="caution">
    <text evidence="2">The sequence shown here is derived from an EMBL/GenBank/DDBJ whole genome shotgun (WGS) entry which is preliminary data.</text>
</comment>
<reference evidence="2" key="1">
    <citation type="submission" date="2019-10" db="EMBL/GenBank/DDBJ databases">
        <authorList>
            <consortium name="DOE Joint Genome Institute"/>
            <person name="Kuo A."/>
            <person name="Miyauchi S."/>
            <person name="Kiss E."/>
            <person name="Drula E."/>
            <person name="Kohler A."/>
            <person name="Sanchez-Garcia M."/>
            <person name="Andreopoulos B."/>
            <person name="Barry K.W."/>
            <person name="Bonito G."/>
            <person name="Buee M."/>
            <person name="Carver A."/>
            <person name="Chen C."/>
            <person name="Cichocki N."/>
            <person name="Clum A."/>
            <person name="Culley D."/>
            <person name="Crous P.W."/>
            <person name="Fauchery L."/>
            <person name="Girlanda M."/>
            <person name="Hayes R."/>
            <person name="Keri Z."/>
            <person name="LaButti K."/>
            <person name="Lipzen A."/>
            <person name="Lombard V."/>
            <person name="Magnuson J."/>
            <person name="Maillard F."/>
            <person name="Morin E."/>
            <person name="Murat C."/>
            <person name="Nolan M."/>
            <person name="Ohm R."/>
            <person name="Pangilinan J."/>
            <person name="Pereira M."/>
            <person name="Perotto S."/>
            <person name="Peter M."/>
            <person name="Riley R."/>
            <person name="Sitrit Y."/>
            <person name="Stielow B."/>
            <person name="Szollosi G."/>
            <person name="Zifcakova L."/>
            <person name="Stursova M."/>
            <person name="Spatafora J.W."/>
            <person name="Tedersoo L."/>
            <person name="Vaario L.-M."/>
            <person name="Yamada A."/>
            <person name="Yan M."/>
            <person name="Wang P."/>
            <person name="Xu J."/>
            <person name="Bruns T."/>
            <person name="Baldrian P."/>
            <person name="Vilgalys R."/>
            <person name="Henrissat B."/>
            <person name="Grigoriev I.V."/>
            <person name="Hibbett D."/>
            <person name="Nagy L.G."/>
            <person name="Martin F.M."/>
        </authorList>
    </citation>
    <scope>NUCLEOTIDE SEQUENCE</scope>
    <source>
        <strain evidence="2">BED1</strain>
    </source>
</reference>
<evidence type="ECO:0000256" key="1">
    <source>
        <dbReference type="SAM" id="MobiDB-lite"/>
    </source>
</evidence>
<organism evidence="2 3">
    <name type="scientific">Boletus edulis BED1</name>
    <dbReference type="NCBI Taxonomy" id="1328754"/>
    <lineage>
        <taxon>Eukaryota</taxon>
        <taxon>Fungi</taxon>
        <taxon>Dikarya</taxon>
        <taxon>Basidiomycota</taxon>
        <taxon>Agaricomycotina</taxon>
        <taxon>Agaricomycetes</taxon>
        <taxon>Agaricomycetidae</taxon>
        <taxon>Boletales</taxon>
        <taxon>Boletineae</taxon>
        <taxon>Boletaceae</taxon>
        <taxon>Boletoideae</taxon>
        <taxon>Boletus</taxon>
    </lineage>
</organism>
<evidence type="ECO:0000313" key="3">
    <source>
        <dbReference type="Proteomes" id="UP001194468"/>
    </source>
</evidence>
<dbReference type="Proteomes" id="UP001194468">
    <property type="component" value="Unassembled WGS sequence"/>
</dbReference>